<name>D2GY36_AILME</name>
<keyword evidence="4" id="KW-0539">Nucleus</keyword>
<gene>
    <name evidence="6" type="ORF">PANDA_001870</name>
</gene>
<dbReference type="GO" id="GO:0005736">
    <property type="term" value="C:RNA polymerase I complex"/>
    <property type="evidence" value="ECO:0007669"/>
    <property type="project" value="TreeGrafter"/>
</dbReference>
<dbReference type="PANTHER" id="PTHR12056">
    <property type="entry name" value="DNA-DIRECTED RNA POLYMERASES I, II, AND III"/>
    <property type="match status" value="1"/>
</dbReference>
<accession>D2GY36</accession>
<dbReference type="PANTHER" id="PTHR12056:SF5">
    <property type="entry name" value="RNA POLYMERASE II, I AND III SUBUNIT K"/>
    <property type="match status" value="1"/>
</dbReference>
<dbReference type="Gene3D" id="2.20.28.30">
    <property type="entry name" value="RNA polymerase ii, chain L"/>
    <property type="match status" value="1"/>
</dbReference>
<dbReference type="GO" id="GO:0003899">
    <property type="term" value="F:DNA-directed RNA polymerase activity"/>
    <property type="evidence" value="ECO:0007669"/>
    <property type="project" value="InterPro"/>
</dbReference>
<keyword evidence="3" id="KW-0862">Zinc</keyword>
<dbReference type="GO" id="GO:0003677">
    <property type="term" value="F:DNA binding"/>
    <property type="evidence" value="ECO:0007669"/>
    <property type="project" value="InterPro"/>
</dbReference>
<comment type="similarity">
    <text evidence="5">Belongs to the archaeal Rpo12/eukaryotic RPC10 RNA polymerase subunit family.</text>
</comment>
<feature type="non-terminal residue" evidence="6">
    <location>
        <position position="1"/>
    </location>
</feature>
<evidence type="ECO:0000256" key="3">
    <source>
        <dbReference type="ARBA" id="ARBA00022833"/>
    </source>
</evidence>
<dbReference type="GO" id="GO:0006351">
    <property type="term" value="P:DNA-templated transcription"/>
    <property type="evidence" value="ECO:0007669"/>
    <property type="project" value="InterPro"/>
</dbReference>
<dbReference type="InterPro" id="IPR029040">
    <property type="entry name" value="RPABC4/Spt4"/>
</dbReference>
<dbReference type="InterPro" id="IPR039747">
    <property type="entry name" value="RPABC4"/>
</dbReference>
<dbReference type="SMART" id="SM00659">
    <property type="entry name" value="RPOLCX"/>
    <property type="match status" value="1"/>
</dbReference>
<dbReference type="EMBL" id="GL192374">
    <property type="protein sequence ID" value="EFB26006.1"/>
    <property type="molecule type" value="Genomic_DNA"/>
</dbReference>
<dbReference type="GO" id="GO:0005665">
    <property type="term" value="C:RNA polymerase II, core complex"/>
    <property type="evidence" value="ECO:0007669"/>
    <property type="project" value="TreeGrafter"/>
</dbReference>
<evidence type="ECO:0000256" key="5">
    <source>
        <dbReference type="ARBA" id="ARBA00025770"/>
    </source>
</evidence>
<evidence type="ECO:0000256" key="2">
    <source>
        <dbReference type="ARBA" id="ARBA00022723"/>
    </source>
</evidence>
<reference evidence="6" key="1">
    <citation type="journal article" date="2010" name="Nature">
        <title>The sequence and de novo assembly of the giant panda genome.</title>
        <authorList>
            <person name="Li R."/>
            <person name="Fan W."/>
            <person name="Tian G."/>
            <person name="Zhu H."/>
            <person name="He L."/>
            <person name="Cai J."/>
            <person name="Huang Q."/>
            <person name="Cai Q."/>
            <person name="Li B."/>
            <person name="Bai Y."/>
            <person name="Zhang Z."/>
            <person name="Zhang Y."/>
            <person name="Wang W."/>
            <person name="Li J."/>
            <person name="Wei F."/>
            <person name="Li H."/>
            <person name="Jian M."/>
            <person name="Li J."/>
            <person name="Zhang Z."/>
            <person name="Nielsen R."/>
            <person name="Li D."/>
            <person name="Gu W."/>
            <person name="Yang Z."/>
            <person name="Xuan Z."/>
            <person name="Ryder O.A."/>
            <person name="Leung F.C."/>
            <person name="Zhou Y."/>
            <person name="Cao J."/>
            <person name="Sun X."/>
            <person name="Fu Y."/>
            <person name="Fang X."/>
            <person name="Guo X."/>
            <person name="Wang B."/>
            <person name="Hou R."/>
            <person name="Shen F."/>
            <person name="Mu B."/>
            <person name="Ni P."/>
            <person name="Lin R."/>
            <person name="Qian W."/>
            <person name="Wang G."/>
            <person name="Yu C."/>
            <person name="Nie W."/>
            <person name="Wang J."/>
            <person name="Wu Z."/>
            <person name="Liang H."/>
            <person name="Min J."/>
            <person name="Wu Q."/>
            <person name="Cheng S."/>
            <person name="Ruan J."/>
            <person name="Wang M."/>
            <person name="Shi Z."/>
            <person name="Wen M."/>
            <person name="Liu B."/>
            <person name="Ren X."/>
            <person name="Zheng H."/>
            <person name="Dong D."/>
            <person name="Cook K."/>
            <person name="Shan G."/>
            <person name="Zhang H."/>
            <person name="Kosiol C."/>
            <person name="Xie X."/>
            <person name="Lu Z."/>
            <person name="Zheng H."/>
            <person name="Li Y."/>
            <person name="Steiner C.C."/>
            <person name="Lam T.T."/>
            <person name="Lin S."/>
            <person name="Zhang Q."/>
            <person name="Li G."/>
            <person name="Tian J."/>
            <person name="Gong T."/>
            <person name="Liu H."/>
            <person name="Zhang D."/>
            <person name="Fang L."/>
            <person name="Ye C."/>
            <person name="Zhang J."/>
            <person name="Hu W."/>
            <person name="Xu A."/>
            <person name="Ren Y."/>
            <person name="Zhang G."/>
            <person name="Bruford M.W."/>
            <person name="Li Q."/>
            <person name="Ma L."/>
            <person name="Guo Y."/>
            <person name="An N."/>
            <person name="Hu Y."/>
            <person name="Zheng Y."/>
            <person name="Shi Y."/>
            <person name="Li Z."/>
            <person name="Liu Q."/>
            <person name="Chen Y."/>
            <person name="Zhao J."/>
            <person name="Qu N."/>
            <person name="Zhao S."/>
            <person name="Tian F."/>
            <person name="Wang X."/>
            <person name="Wang H."/>
            <person name="Xu L."/>
            <person name="Liu X."/>
            <person name="Vinar T."/>
            <person name="Wang Y."/>
            <person name="Lam T.W."/>
            <person name="Yiu S.M."/>
            <person name="Liu S."/>
            <person name="Zhang H."/>
            <person name="Li D."/>
            <person name="Huang Y."/>
            <person name="Wang X."/>
            <person name="Yang G."/>
            <person name="Jiang Z."/>
            <person name="Wang J."/>
            <person name="Qin N."/>
            <person name="Li L."/>
            <person name="Li J."/>
            <person name="Bolund L."/>
            <person name="Kristiansen K."/>
            <person name="Wong G.K."/>
            <person name="Olson M."/>
            <person name="Zhang X."/>
            <person name="Li S."/>
            <person name="Yang H."/>
            <person name="Wang J."/>
            <person name="Wang J."/>
        </authorList>
    </citation>
    <scope>NUCLEOTIDE SEQUENCE [LARGE SCALE GENOMIC DNA]</scope>
</reference>
<dbReference type="GO" id="GO:0005666">
    <property type="term" value="C:RNA polymerase III complex"/>
    <property type="evidence" value="ECO:0007669"/>
    <property type="project" value="TreeGrafter"/>
</dbReference>
<proteinExistence type="inferred from homology"/>
<sequence length="35" mass="4343">ECHTENEIKSRDPIRCRECGYRIMYKKRTKRCILL</sequence>
<dbReference type="SUPFAM" id="SSF63393">
    <property type="entry name" value="RNA polymerase subunits"/>
    <property type="match status" value="1"/>
</dbReference>
<dbReference type="InParanoid" id="D2GY36"/>
<keyword evidence="2" id="KW-0479">Metal-binding</keyword>
<evidence type="ECO:0000256" key="4">
    <source>
        <dbReference type="ARBA" id="ARBA00023242"/>
    </source>
</evidence>
<dbReference type="GO" id="GO:0008270">
    <property type="term" value="F:zinc ion binding"/>
    <property type="evidence" value="ECO:0007669"/>
    <property type="project" value="InterPro"/>
</dbReference>
<evidence type="ECO:0000313" key="6">
    <source>
        <dbReference type="EMBL" id="EFB26006.1"/>
    </source>
</evidence>
<comment type="subcellular location">
    <subcellularLocation>
        <location evidence="1">Nucleus</location>
    </subcellularLocation>
</comment>
<dbReference type="Pfam" id="PF03604">
    <property type="entry name" value="Zn_ribbon_RPAB4"/>
    <property type="match status" value="1"/>
</dbReference>
<protein>
    <recommendedName>
        <fullName evidence="7">DNA-directed RNA polymerases I, II, and III subunit RPABC4</fullName>
    </recommendedName>
</protein>
<organism evidence="6">
    <name type="scientific">Ailuropoda melanoleuca</name>
    <name type="common">Giant panda</name>
    <dbReference type="NCBI Taxonomy" id="9646"/>
    <lineage>
        <taxon>Eukaryota</taxon>
        <taxon>Metazoa</taxon>
        <taxon>Chordata</taxon>
        <taxon>Craniata</taxon>
        <taxon>Vertebrata</taxon>
        <taxon>Euteleostomi</taxon>
        <taxon>Mammalia</taxon>
        <taxon>Eutheria</taxon>
        <taxon>Laurasiatheria</taxon>
        <taxon>Carnivora</taxon>
        <taxon>Caniformia</taxon>
        <taxon>Ursidae</taxon>
        <taxon>Ailuropoda</taxon>
    </lineage>
</organism>
<dbReference type="InterPro" id="IPR006591">
    <property type="entry name" value="RNAP_P/RPABC4"/>
</dbReference>
<dbReference type="AlphaFoldDB" id="D2GY36"/>
<evidence type="ECO:0000256" key="1">
    <source>
        <dbReference type="ARBA" id="ARBA00004123"/>
    </source>
</evidence>
<evidence type="ECO:0008006" key="7">
    <source>
        <dbReference type="Google" id="ProtNLM"/>
    </source>
</evidence>
<feature type="non-terminal residue" evidence="6">
    <location>
        <position position="35"/>
    </location>
</feature>